<comment type="caution">
    <text evidence="1">The sequence shown here is derived from an EMBL/GenBank/DDBJ whole genome shotgun (WGS) entry which is preliminary data.</text>
</comment>
<dbReference type="AlphaFoldDB" id="A0A935UFW2"/>
<evidence type="ECO:0000313" key="1">
    <source>
        <dbReference type="EMBL" id="MBK7675441.1"/>
    </source>
</evidence>
<name>A0A935UFW2_9PROT</name>
<dbReference type="Proteomes" id="UP000697998">
    <property type="component" value="Unassembled WGS sequence"/>
</dbReference>
<accession>A0A935UFW2</accession>
<dbReference type="Pfam" id="PF11225">
    <property type="entry name" value="DUF3024"/>
    <property type="match status" value="1"/>
</dbReference>
<proteinExistence type="predicted"/>
<dbReference type="InterPro" id="IPR021388">
    <property type="entry name" value="DUF3024"/>
</dbReference>
<reference evidence="1 2" key="1">
    <citation type="submission" date="2020-10" db="EMBL/GenBank/DDBJ databases">
        <title>Connecting structure to function with the recovery of over 1000 high-quality activated sludge metagenome-assembled genomes encoding full-length rRNA genes using long-read sequencing.</title>
        <authorList>
            <person name="Singleton C.M."/>
            <person name="Petriglieri F."/>
            <person name="Kristensen J.M."/>
            <person name="Kirkegaard R.H."/>
            <person name="Michaelsen T.Y."/>
            <person name="Andersen M.H."/>
            <person name="Karst S.M."/>
            <person name="Dueholm M.S."/>
            <person name="Nielsen P.H."/>
            <person name="Albertsen M."/>
        </authorList>
    </citation>
    <scope>NUCLEOTIDE SEQUENCE [LARGE SCALE GENOMIC DNA]</scope>
    <source>
        <strain evidence="1">EsbW_18-Q3-R4-48_BATAC.285</strain>
    </source>
</reference>
<organism evidence="1 2">
    <name type="scientific">Candidatus Accumulibacter proximus</name>
    <dbReference type="NCBI Taxonomy" id="2954385"/>
    <lineage>
        <taxon>Bacteria</taxon>
        <taxon>Pseudomonadati</taxon>
        <taxon>Pseudomonadota</taxon>
        <taxon>Betaproteobacteria</taxon>
        <taxon>Candidatus Accumulibacter</taxon>
    </lineage>
</organism>
<protein>
    <submittedName>
        <fullName evidence="1">DUF3024 domain-containing protein</fullName>
    </submittedName>
</protein>
<gene>
    <name evidence="1" type="ORF">IPJ27_12175</name>
</gene>
<evidence type="ECO:0000313" key="2">
    <source>
        <dbReference type="Proteomes" id="UP000697998"/>
    </source>
</evidence>
<sequence length="113" mass="12984">MALPVLTKRLVEIKLGAYCEKRIPHHVRDQVRLSFAIRGNSVTLNEERIAFSQPGTWVTVPIAQFRYEDNGSWGLFCSDRNSKWHRYHQAKPSRDLDTLLAALDADQTGIFWG</sequence>
<dbReference type="EMBL" id="JADJMH010000011">
    <property type="protein sequence ID" value="MBK7675441.1"/>
    <property type="molecule type" value="Genomic_DNA"/>
</dbReference>